<dbReference type="Proteomes" id="UP001231649">
    <property type="component" value="Chromosome 20"/>
</dbReference>
<name>A0ACC2QCH2_9NEOP</name>
<comment type="caution">
    <text evidence="1">The sequence shown here is derived from an EMBL/GenBank/DDBJ whole genome shotgun (WGS) entry which is preliminary data.</text>
</comment>
<dbReference type="EMBL" id="CM056796">
    <property type="protein sequence ID" value="KAJ8714063.1"/>
    <property type="molecule type" value="Genomic_DNA"/>
</dbReference>
<protein>
    <submittedName>
        <fullName evidence="1">Uncharacterized protein</fullName>
    </submittedName>
</protein>
<reference evidence="1" key="1">
    <citation type="submission" date="2023-03" db="EMBL/GenBank/DDBJ databases">
        <title>Chromosome-level genomes of two armyworms, Mythimna separata and Mythimna loreyi, provide insights into the biosynthesis and reception of sex pheromones.</title>
        <authorList>
            <person name="Zhao H."/>
        </authorList>
    </citation>
    <scope>NUCLEOTIDE SEQUENCE</scope>
    <source>
        <strain evidence="1">BeijingLab</strain>
    </source>
</reference>
<gene>
    <name evidence="1" type="ORF">PYW08_007683</name>
</gene>
<evidence type="ECO:0000313" key="1">
    <source>
        <dbReference type="EMBL" id="KAJ8714063.1"/>
    </source>
</evidence>
<evidence type="ECO:0000313" key="2">
    <source>
        <dbReference type="Proteomes" id="UP001231649"/>
    </source>
</evidence>
<proteinExistence type="predicted"/>
<keyword evidence="2" id="KW-1185">Reference proteome</keyword>
<accession>A0ACC2QCH2</accession>
<sequence length="117" mass="13154">MSEYNESLARKTLSRTLEPVMKIGYMDGASDGQTATFQDSFNVGYKQGFTIGVELGFREAMSSVCQEKIALPELEDQRKINCQICTNGVNAQDNIGNLYNIQQEKNTEYLHRCSTIN</sequence>
<organism evidence="1 2">
    <name type="scientific">Mythimna loreyi</name>
    <dbReference type="NCBI Taxonomy" id="667449"/>
    <lineage>
        <taxon>Eukaryota</taxon>
        <taxon>Metazoa</taxon>
        <taxon>Ecdysozoa</taxon>
        <taxon>Arthropoda</taxon>
        <taxon>Hexapoda</taxon>
        <taxon>Insecta</taxon>
        <taxon>Pterygota</taxon>
        <taxon>Neoptera</taxon>
        <taxon>Endopterygota</taxon>
        <taxon>Lepidoptera</taxon>
        <taxon>Glossata</taxon>
        <taxon>Ditrysia</taxon>
        <taxon>Noctuoidea</taxon>
        <taxon>Noctuidae</taxon>
        <taxon>Noctuinae</taxon>
        <taxon>Hadenini</taxon>
        <taxon>Mythimna</taxon>
    </lineage>
</organism>